<evidence type="ECO:0000313" key="2">
    <source>
        <dbReference type="EMBL" id="RNB59360.1"/>
    </source>
</evidence>
<sequence length="145" mass="17697">MLTIKNKIKYNYKNFILSKQKFFLSISLRLIAAYSFLFCLFTIFKYHPLREPIWLPIMFVILLTFSIVITTFQDHAYKGYIQKKNKIIQEYKEIMLKNSEDKFTINEIYNMLPQYLKDDFIEALYDYNCERSFYESTKQEDTCYK</sequence>
<accession>A0A3M8B7L6</accession>
<dbReference type="RefSeq" id="WP_122903527.1">
    <property type="nucleotide sequence ID" value="NZ_RHHS01000013.1"/>
</dbReference>
<reference evidence="2 3" key="1">
    <citation type="submission" date="2018-10" db="EMBL/GenBank/DDBJ databases">
        <title>Phylogenomics of Brevibacillus.</title>
        <authorList>
            <person name="Dunlap C."/>
        </authorList>
    </citation>
    <scope>NUCLEOTIDE SEQUENCE [LARGE SCALE GENOMIC DNA]</scope>
    <source>
        <strain evidence="2 3">DSM 100115</strain>
    </source>
</reference>
<evidence type="ECO:0000313" key="3">
    <source>
        <dbReference type="Proteomes" id="UP000268829"/>
    </source>
</evidence>
<dbReference type="EMBL" id="RHHS01000013">
    <property type="protein sequence ID" value="RNB59360.1"/>
    <property type="molecule type" value="Genomic_DNA"/>
</dbReference>
<keyword evidence="1" id="KW-1133">Transmembrane helix</keyword>
<dbReference type="AlphaFoldDB" id="A0A3M8B7L6"/>
<feature type="transmembrane region" description="Helical" evidence="1">
    <location>
        <begin position="21"/>
        <end position="47"/>
    </location>
</feature>
<comment type="caution">
    <text evidence="2">The sequence shown here is derived from an EMBL/GenBank/DDBJ whole genome shotgun (WGS) entry which is preliminary data.</text>
</comment>
<keyword evidence="1" id="KW-0812">Transmembrane</keyword>
<evidence type="ECO:0000256" key="1">
    <source>
        <dbReference type="SAM" id="Phobius"/>
    </source>
</evidence>
<gene>
    <name evidence="2" type="ORF">EDM57_04250</name>
</gene>
<keyword evidence="3" id="KW-1185">Reference proteome</keyword>
<keyword evidence="1" id="KW-0472">Membrane</keyword>
<organism evidence="2 3">
    <name type="scientific">Brevibacillus gelatini</name>
    <dbReference type="NCBI Taxonomy" id="1655277"/>
    <lineage>
        <taxon>Bacteria</taxon>
        <taxon>Bacillati</taxon>
        <taxon>Bacillota</taxon>
        <taxon>Bacilli</taxon>
        <taxon>Bacillales</taxon>
        <taxon>Paenibacillaceae</taxon>
        <taxon>Brevibacillus</taxon>
    </lineage>
</organism>
<protein>
    <submittedName>
        <fullName evidence="2">Uncharacterized protein</fullName>
    </submittedName>
</protein>
<dbReference type="Proteomes" id="UP000268829">
    <property type="component" value="Unassembled WGS sequence"/>
</dbReference>
<feature type="transmembrane region" description="Helical" evidence="1">
    <location>
        <begin position="53"/>
        <end position="72"/>
    </location>
</feature>
<name>A0A3M8B7L6_9BACL</name>
<proteinExistence type="predicted"/>